<dbReference type="GO" id="GO:0008168">
    <property type="term" value="F:methyltransferase activity"/>
    <property type="evidence" value="ECO:0007669"/>
    <property type="project" value="InterPro"/>
</dbReference>
<comment type="caution">
    <text evidence="3">The sequence shown here is derived from an EMBL/GenBank/DDBJ whole genome shotgun (WGS) entry which is preliminary data.</text>
</comment>
<protein>
    <recommendedName>
        <fullName evidence="2">Ribosomal RNA methyltransferase FtsJ domain-containing protein</fullName>
    </recommendedName>
</protein>
<accession>A0AAN7YWY9</accession>
<proteinExistence type="predicted"/>
<reference evidence="3 4" key="1">
    <citation type="submission" date="2023-11" db="EMBL/GenBank/DDBJ databases">
        <title>Dfirmibasis_genome.</title>
        <authorList>
            <person name="Edelbroek B."/>
            <person name="Kjellin J."/>
            <person name="Jerlstrom-Hultqvist J."/>
            <person name="Soderbom F."/>
        </authorList>
    </citation>
    <scope>NUCLEOTIDE SEQUENCE [LARGE SCALE GENOMIC DNA]</scope>
    <source>
        <strain evidence="3 4">TNS-C-14</strain>
    </source>
</reference>
<name>A0AAN7YWY9_9MYCE</name>
<dbReference type="InterPro" id="IPR002877">
    <property type="entry name" value="RNA_MeTrfase_FtsJ_dom"/>
</dbReference>
<evidence type="ECO:0000313" key="4">
    <source>
        <dbReference type="Proteomes" id="UP001344447"/>
    </source>
</evidence>
<organism evidence="3 4">
    <name type="scientific">Dictyostelium firmibasis</name>
    <dbReference type="NCBI Taxonomy" id="79012"/>
    <lineage>
        <taxon>Eukaryota</taxon>
        <taxon>Amoebozoa</taxon>
        <taxon>Evosea</taxon>
        <taxon>Eumycetozoa</taxon>
        <taxon>Dictyostelia</taxon>
        <taxon>Dictyosteliales</taxon>
        <taxon>Dictyosteliaceae</taxon>
        <taxon>Dictyostelium</taxon>
    </lineage>
</organism>
<feature type="domain" description="Ribosomal RNA methyltransferase FtsJ" evidence="2">
    <location>
        <begin position="409"/>
        <end position="449"/>
    </location>
</feature>
<feature type="compositionally biased region" description="Acidic residues" evidence="1">
    <location>
        <begin position="456"/>
        <end position="466"/>
    </location>
</feature>
<evidence type="ECO:0000259" key="2">
    <source>
        <dbReference type="Pfam" id="PF01728"/>
    </source>
</evidence>
<evidence type="ECO:0000313" key="3">
    <source>
        <dbReference type="EMBL" id="KAK5579232.1"/>
    </source>
</evidence>
<feature type="compositionally biased region" description="Low complexity" evidence="1">
    <location>
        <begin position="147"/>
        <end position="167"/>
    </location>
</feature>
<dbReference type="EMBL" id="JAVFKY010000003">
    <property type="protein sequence ID" value="KAK5579232.1"/>
    <property type="molecule type" value="Genomic_DNA"/>
</dbReference>
<feature type="region of interest" description="Disordered" evidence="1">
    <location>
        <begin position="456"/>
        <end position="475"/>
    </location>
</feature>
<sequence length="606" mass="70977">MINTLFIFKYNNKQLFSNSIISSQRLYSITKKSKNLKKPIEHVNKPSISNEESLFQIFEKYEFNKRELSNQTIWLPILKTQNYNFNPLNPKDSDIYHQNFDFKLLNTFKQNLSKELRSINKDDPKKLQKQKEIFKIEKSLFITEANQQSPQLQSQSQQQQQQQQQQQYSLKPISANIEKPEDFLDIDKCKPLKSYLSKSIYSMNQIIGNDDHNNIALVWTQQILPNSYRIQRSPNSSIKDLATECFNYLYPILNFLNYIYRDQFSYVFHPITNCREDDDNEKELKLKVKKIRRAVESKIEDARKRIYKQQFNPLKETVGIVYDNITNLNGLNQFISNNNNNNTNNDIEEKKNNSNNKVLFVIQLLLTTETNDLYVSVGKTNHTDGKGWSYPLPYPQGVVSLERDTKPPSRAYKKLIEAFQLMGTTPLPGSRIVELGSSPGGWTSIINRLHNNNYGEESEFNEESPESPESSELSESLHGAPFEIHSIDRVKLAPQFNKCKNIHQYQENGMKWLPPNFLEGLDRRPVNWLLNDMAVAPKNSLETLERWIKDKHAQYFIWAIKFTGEESYKSIVLDSYSLMEKYNIKDFKIKHLTYQGNEIMLMGKIY</sequence>
<dbReference type="GO" id="GO:0032259">
    <property type="term" value="P:methylation"/>
    <property type="evidence" value="ECO:0007669"/>
    <property type="project" value="InterPro"/>
</dbReference>
<dbReference type="AlphaFoldDB" id="A0AAN7YWY9"/>
<dbReference type="Proteomes" id="UP001344447">
    <property type="component" value="Unassembled WGS sequence"/>
</dbReference>
<dbReference type="Gene3D" id="3.40.50.150">
    <property type="entry name" value="Vaccinia Virus protein VP39"/>
    <property type="match status" value="1"/>
</dbReference>
<evidence type="ECO:0000256" key="1">
    <source>
        <dbReference type="SAM" id="MobiDB-lite"/>
    </source>
</evidence>
<dbReference type="InterPro" id="IPR029063">
    <property type="entry name" value="SAM-dependent_MTases_sf"/>
</dbReference>
<dbReference type="PANTHER" id="PTHR37524">
    <property type="entry name" value="RIBOSOMAL RNA LARGE SUBUNIT METHYLTRANSFERASE M"/>
    <property type="match status" value="1"/>
</dbReference>
<dbReference type="PANTHER" id="PTHR37524:SF2">
    <property type="entry name" value="RIBOSOMAL RNA METHYLTRANSFERASE FTSJ DOMAIN-CONTAINING PROTEIN"/>
    <property type="match status" value="1"/>
</dbReference>
<dbReference type="Pfam" id="PF01728">
    <property type="entry name" value="FtsJ"/>
    <property type="match status" value="1"/>
</dbReference>
<gene>
    <name evidence="3" type="ORF">RB653_008912</name>
</gene>
<keyword evidence="4" id="KW-1185">Reference proteome</keyword>
<feature type="region of interest" description="Disordered" evidence="1">
    <location>
        <begin position="147"/>
        <end position="169"/>
    </location>
</feature>